<organism evidence="2 3">
    <name type="scientific">Halalkalibacter suaedae</name>
    <dbReference type="NCBI Taxonomy" id="2822140"/>
    <lineage>
        <taxon>Bacteria</taxon>
        <taxon>Bacillati</taxon>
        <taxon>Bacillota</taxon>
        <taxon>Bacilli</taxon>
        <taxon>Bacillales</taxon>
        <taxon>Bacillaceae</taxon>
        <taxon>Halalkalibacter</taxon>
    </lineage>
</organism>
<dbReference type="CDD" id="cd00009">
    <property type="entry name" value="AAA"/>
    <property type="match status" value="1"/>
</dbReference>
<dbReference type="SMART" id="SM00382">
    <property type="entry name" value="AAA"/>
    <property type="match status" value="1"/>
</dbReference>
<keyword evidence="3" id="KW-1185">Reference proteome</keyword>
<dbReference type="AlphaFoldDB" id="A0A940WNI3"/>
<dbReference type="InterPro" id="IPR002611">
    <property type="entry name" value="IstB_ATP-bd"/>
</dbReference>
<dbReference type="SUPFAM" id="SSF52540">
    <property type="entry name" value="P-loop containing nucleoside triphosphate hydrolases"/>
    <property type="match status" value="1"/>
</dbReference>
<gene>
    <name evidence="2" type="primary">dnaI</name>
    <name evidence="2" type="ORF">J7W16_01200</name>
</gene>
<dbReference type="InterPro" id="IPR009928">
    <property type="entry name" value="DnaI_N"/>
</dbReference>
<name>A0A940WNI3_9BACI</name>
<dbReference type="RefSeq" id="WP_210595104.1">
    <property type="nucleotide sequence ID" value="NZ_JAGKSQ010000001.1"/>
</dbReference>
<sequence>MESLQSSLKQWTKNKNIQQQLDEARTALLQDPFVSKALQQFDEVSEEMVEQGLMKLYEYKKELHHCSECPGLSKCPNMMQGYQPKLTVVRGTLDLSYQACSKKEQHDKEKQERQLIKSFYVPKEILSATFDSLDDISEREEASRRALSFAMEARPGEDGDGLYFYGKFGVGKTHLMGAIANELREKGIQTFLVYTPDFFREMKQSIGDGSFQKKLDMVKQAEVLILDDIGAETISGWIRDDVLGAILQHRMLEKLPTLFTSNYDYDELEDHLSYSDKGGIEELKAKRIMERIKHFTTFVTVEGDNRRRR</sequence>
<dbReference type="GO" id="GO:0005524">
    <property type="term" value="F:ATP binding"/>
    <property type="evidence" value="ECO:0007669"/>
    <property type="project" value="InterPro"/>
</dbReference>
<evidence type="ECO:0000313" key="3">
    <source>
        <dbReference type="Proteomes" id="UP000678228"/>
    </source>
</evidence>
<dbReference type="InterPro" id="IPR003593">
    <property type="entry name" value="AAA+_ATPase"/>
</dbReference>
<protein>
    <submittedName>
        <fullName evidence="2">Primosomal protein DnaI</fullName>
    </submittedName>
</protein>
<evidence type="ECO:0000313" key="2">
    <source>
        <dbReference type="EMBL" id="MBP3949729.1"/>
    </source>
</evidence>
<dbReference type="GO" id="GO:0006260">
    <property type="term" value="P:DNA replication"/>
    <property type="evidence" value="ECO:0007669"/>
    <property type="project" value="TreeGrafter"/>
</dbReference>
<dbReference type="InterPro" id="IPR027417">
    <property type="entry name" value="P-loop_NTPase"/>
</dbReference>
<accession>A0A940WNI3</accession>
<comment type="caution">
    <text evidence="2">The sequence shown here is derived from an EMBL/GenBank/DDBJ whole genome shotgun (WGS) entry which is preliminary data.</text>
</comment>
<dbReference type="PANTHER" id="PTHR30050:SF8">
    <property type="entry name" value="PRIMOSOMAL PROTEIN DNAI"/>
    <property type="match status" value="1"/>
</dbReference>
<dbReference type="EMBL" id="JAGKSQ010000001">
    <property type="protein sequence ID" value="MBP3949729.1"/>
    <property type="molecule type" value="Genomic_DNA"/>
</dbReference>
<dbReference type="NCBIfam" id="NF006505">
    <property type="entry name" value="PRK08939.1"/>
    <property type="match status" value="1"/>
</dbReference>
<feature type="domain" description="AAA+ ATPase" evidence="1">
    <location>
        <begin position="158"/>
        <end position="279"/>
    </location>
</feature>
<dbReference type="PANTHER" id="PTHR30050">
    <property type="entry name" value="CHROMOSOMAL REPLICATION INITIATOR PROTEIN DNAA"/>
    <property type="match status" value="1"/>
</dbReference>
<dbReference type="Pfam" id="PF07319">
    <property type="entry name" value="DnaI_N"/>
    <property type="match status" value="1"/>
</dbReference>
<dbReference type="Proteomes" id="UP000678228">
    <property type="component" value="Unassembled WGS sequence"/>
</dbReference>
<dbReference type="Pfam" id="PF01695">
    <property type="entry name" value="IstB_IS21"/>
    <property type="match status" value="1"/>
</dbReference>
<proteinExistence type="predicted"/>
<evidence type="ECO:0000259" key="1">
    <source>
        <dbReference type="SMART" id="SM00382"/>
    </source>
</evidence>
<reference evidence="2" key="1">
    <citation type="submission" date="2021-03" db="EMBL/GenBank/DDBJ databases">
        <title>Bacillus suaedae sp. nov., isolated from Suaeda aralocaspica.</title>
        <authorList>
            <person name="Lei R.F.R."/>
        </authorList>
    </citation>
    <scope>NUCLEOTIDE SEQUENCE</scope>
    <source>
        <strain evidence="2">YZJH907-2</strain>
    </source>
</reference>
<dbReference type="Gene3D" id="3.40.50.300">
    <property type="entry name" value="P-loop containing nucleotide triphosphate hydrolases"/>
    <property type="match status" value="1"/>
</dbReference>